<comment type="caution">
    <text evidence="1">The sequence shown here is derived from an EMBL/GenBank/DDBJ whole genome shotgun (WGS) entry which is preliminary data.</text>
</comment>
<protein>
    <submittedName>
        <fullName evidence="1">Uncharacterized protein</fullName>
    </submittedName>
</protein>
<reference evidence="1 2" key="1">
    <citation type="submission" date="2019-07" db="EMBL/GenBank/DDBJ databases">
        <title>Whole genome shotgun sequence of Reyranella soli NBRC 108950.</title>
        <authorList>
            <person name="Hosoyama A."/>
            <person name="Uohara A."/>
            <person name="Ohji S."/>
            <person name="Ichikawa N."/>
        </authorList>
    </citation>
    <scope>NUCLEOTIDE SEQUENCE [LARGE SCALE GENOMIC DNA]</scope>
    <source>
        <strain evidence="1 2">NBRC 108950</strain>
    </source>
</reference>
<accession>A0A512NS03</accession>
<evidence type="ECO:0000313" key="2">
    <source>
        <dbReference type="Proteomes" id="UP000321058"/>
    </source>
</evidence>
<gene>
    <name evidence="1" type="ORF">RSO01_88850</name>
</gene>
<dbReference type="Proteomes" id="UP000321058">
    <property type="component" value="Unassembled WGS sequence"/>
</dbReference>
<proteinExistence type="predicted"/>
<sequence length="57" mass="6094">MDSNVSFLFLVALITGIAVAALGKGRDAYDQGVSPSNALYEVSENWRTSVRFSAAAR</sequence>
<organism evidence="1 2">
    <name type="scientific">Reyranella soli</name>
    <dbReference type="NCBI Taxonomy" id="1230389"/>
    <lineage>
        <taxon>Bacteria</taxon>
        <taxon>Pseudomonadati</taxon>
        <taxon>Pseudomonadota</taxon>
        <taxon>Alphaproteobacteria</taxon>
        <taxon>Hyphomicrobiales</taxon>
        <taxon>Reyranellaceae</taxon>
        <taxon>Reyranella</taxon>
    </lineage>
</organism>
<name>A0A512NS03_9HYPH</name>
<dbReference type="RefSeq" id="WP_170303835.1">
    <property type="nucleotide sequence ID" value="NZ_BKAJ01000249.1"/>
</dbReference>
<keyword evidence="2" id="KW-1185">Reference proteome</keyword>
<evidence type="ECO:0000313" key="1">
    <source>
        <dbReference type="EMBL" id="GEP61719.1"/>
    </source>
</evidence>
<dbReference type="EMBL" id="BKAJ01000249">
    <property type="protein sequence ID" value="GEP61719.1"/>
    <property type="molecule type" value="Genomic_DNA"/>
</dbReference>
<dbReference type="AlphaFoldDB" id="A0A512NS03"/>